<dbReference type="Proteomes" id="UP000218231">
    <property type="component" value="Unassembled WGS sequence"/>
</dbReference>
<name>A0A2A2LZL9_9BILA</name>
<feature type="compositionally biased region" description="Basic and acidic residues" evidence="2">
    <location>
        <begin position="240"/>
        <end position="252"/>
    </location>
</feature>
<feature type="compositionally biased region" description="Basic and acidic residues" evidence="2">
    <location>
        <begin position="338"/>
        <end position="347"/>
    </location>
</feature>
<feature type="compositionally biased region" description="Basic and acidic residues" evidence="2">
    <location>
        <begin position="367"/>
        <end position="376"/>
    </location>
</feature>
<feature type="coiled-coil region" evidence="1">
    <location>
        <begin position="17"/>
        <end position="121"/>
    </location>
</feature>
<protein>
    <submittedName>
        <fullName evidence="3">Uncharacterized protein</fullName>
    </submittedName>
</protein>
<feature type="compositionally biased region" description="Basic and acidic residues" evidence="2">
    <location>
        <begin position="472"/>
        <end position="499"/>
    </location>
</feature>
<dbReference type="EMBL" id="LIAE01006299">
    <property type="protein sequence ID" value="PAV91682.1"/>
    <property type="molecule type" value="Genomic_DNA"/>
</dbReference>
<reference evidence="3 4" key="1">
    <citation type="journal article" date="2017" name="Curr. Biol.">
        <title>Genome architecture and evolution of a unichromosomal asexual nematode.</title>
        <authorList>
            <person name="Fradin H."/>
            <person name="Zegar C."/>
            <person name="Gutwein M."/>
            <person name="Lucas J."/>
            <person name="Kovtun M."/>
            <person name="Corcoran D."/>
            <person name="Baugh L.R."/>
            <person name="Kiontke K."/>
            <person name="Gunsalus K."/>
            <person name="Fitch D.H."/>
            <person name="Piano F."/>
        </authorList>
    </citation>
    <scope>NUCLEOTIDE SEQUENCE [LARGE SCALE GENOMIC DNA]</scope>
    <source>
        <strain evidence="3">PF1309</strain>
    </source>
</reference>
<dbReference type="EMBL" id="LIAE01006299">
    <property type="protein sequence ID" value="PAV91683.1"/>
    <property type="molecule type" value="Genomic_DNA"/>
</dbReference>
<comment type="caution">
    <text evidence="3">The sequence shown here is derived from an EMBL/GenBank/DDBJ whole genome shotgun (WGS) entry which is preliminary data.</text>
</comment>
<feature type="compositionally biased region" description="Basic and acidic residues" evidence="2">
    <location>
        <begin position="394"/>
        <end position="411"/>
    </location>
</feature>
<evidence type="ECO:0000256" key="1">
    <source>
        <dbReference type="SAM" id="Coils"/>
    </source>
</evidence>
<dbReference type="AlphaFoldDB" id="A0A2A2LZL9"/>
<accession>A0A2A2LZL9</accession>
<keyword evidence="1" id="KW-0175">Coiled coil</keyword>
<feature type="compositionally biased region" description="Basic and acidic residues" evidence="2">
    <location>
        <begin position="212"/>
        <end position="233"/>
    </location>
</feature>
<feature type="region of interest" description="Disordered" evidence="2">
    <location>
        <begin position="188"/>
        <end position="499"/>
    </location>
</feature>
<organism evidence="3 4">
    <name type="scientific">Diploscapter pachys</name>
    <dbReference type="NCBI Taxonomy" id="2018661"/>
    <lineage>
        <taxon>Eukaryota</taxon>
        <taxon>Metazoa</taxon>
        <taxon>Ecdysozoa</taxon>
        <taxon>Nematoda</taxon>
        <taxon>Chromadorea</taxon>
        <taxon>Rhabditida</taxon>
        <taxon>Rhabditina</taxon>
        <taxon>Rhabditomorpha</taxon>
        <taxon>Rhabditoidea</taxon>
        <taxon>Rhabditidae</taxon>
        <taxon>Diploscapter</taxon>
    </lineage>
</organism>
<evidence type="ECO:0000313" key="4">
    <source>
        <dbReference type="Proteomes" id="UP000218231"/>
    </source>
</evidence>
<sequence>MDFQQLLKQADKQAKKESKKLVEKLSAEEKLKELERQKLIIQEKIAKEQARAKLKLEAIERKKQEELEQRKSFKIPKKDDDGGTVDKAKIQAFLARKEKEKKEEEKRKIAEKERLAQLRLQANNGKATKKIGKHFGLDAIDMQMRYGQDHQHIEILQKRKWREEEEQEALAAQYRNGVIKAVQHLKKVEEKKPELSASSSSSRPKTQSFKSFDYDKPSSSHRSEKIGKPEKHKSTSHPGPGKERDKGKDRTKEKLKHRPPPAAPLDFQSLMNQAKVLNSEKKGKTEDNSDYESDAYEPKEKRRKEEEGKFGDDQRKKKFEEGQKYKIPSSSYSNGHSTSKDKERENFAKPQIPVRSEKSKTSLPVKSKKEQEKPREPSPVPSSGPVKRYLPGDIRYKAAVEEAKRNGERLPEAAAGPKKRNSVDSPRDDRKSNNNSMDRKQKASQDELYRRQLEAERRREAEMMPRFGGSSTKDKMKQRERERERDRERNRDRGKERDYRNSSRWDFFFRFSDFLMFQEIP</sequence>
<evidence type="ECO:0000256" key="2">
    <source>
        <dbReference type="SAM" id="MobiDB-lite"/>
    </source>
</evidence>
<feature type="compositionally biased region" description="Basic and acidic residues" evidence="2">
    <location>
        <begin position="296"/>
        <end position="324"/>
    </location>
</feature>
<proteinExistence type="predicted"/>
<feature type="compositionally biased region" description="Polar residues" evidence="2">
    <location>
        <begin position="328"/>
        <end position="337"/>
    </location>
</feature>
<keyword evidence="4" id="KW-1185">Reference proteome</keyword>
<feature type="compositionally biased region" description="Basic and acidic residues" evidence="2">
    <location>
        <begin position="278"/>
        <end position="287"/>
    </location>
</feature>
<dbReference type="OrthoDB" id="5871802at2759"/>
<gene>
    <name evidence="3" type="ORF">WR25_23157</name>
</gene>
<evidence type="ECO:0000313" key="3">
    <source>
        <dbReference type="EMBL" id="PAV91682.1"/>
    </source>
</evidence>
<feature type="compositionally biased region" description="Low complexity" evidence="2">
    <location>
        <begin position="195"/>
        <end position="211"/>
    </location>
</feature>
<feature type="compositionally biased region" description="Basic and acidic residues" evidence="2">
    <location>
        <begin position="421"/>
        <end position="463"/>
    </location>
</feature>